<gene>
    <name evidence="2" type="ORF">LOC68_27170</name>
</gene>
<dbReference type="GO" id="GO:0004553">
    <property type="term" value="F:hydrolase activity, hydrolyzing O-glycosyl compounds"/>
    <property type="evidence" value="ECO:0007669"/>
    <property type="project" value="InterPro"/>
</dbReference>
<keyword evidence="3" id="KW-1185">Reference proteome</keyword>
<dbReference type="Gene3D" id="2.60.40.10">
    <property type="entry name" value="Immunoglobulins"/>
    <property type="match status" value="1"/>
</dbReference>
<organism evidence="2 3">
    <name type="scientific">Blastopirellula sediminis</name>
    <dbReference type="NCBI Taxonomy" id="2894196"/>
    <lineage>
        <taxon>Bacteria</taxon>
        <taxon>Pseudomonadati</taxon>
        <taxon>Planctomycetota</taxon>
        <taxon>Planctomycetia</taxon>
        <taxon>Pirellulales</taxon>
        <taxon>Pirellulaceae</taxon>
        <taxon>Blastopirellula</taxon>
    </lineage>
</organism>
<dbReference type="InterPro" id="IPR036439">
    <property type="entry name" value="Dockerin_dom_sf"/>
</dbReference>
<dbReference type="AlphaFoldDB" id="A0A9X1MU25"/>
<feature type="compositionally biased region" description="Low complexity" evidence="1">
    <location>
        <begin position="789"/>
        <end position="802"/>
    </location>
</feature>
<comment type="caution">
    <text evidence="2">The sequence shown here is derived from an EMBL/GenBank/DDBJ whole genome shotgun (WGS) entry which is preliminary data.</text>
</comment>
<dbReference type="EMBL" id="JAJKFT010000010">
    <property type="protein sequence ID" value="MCC9632092.1"/>
    <property type="molecule type" value="Genomic_DNA"/>
</dbReference>
<dbReference type="InterPro" id="IPR013783">
    <property type="entry name" value="Ig-like_fold"/>
</dbReference>
<name>A0A9X1MU25_9BACT</name>
<evidence type="ECO:0000313" key="3">
    <source>
        <dbReference type="Proteomes" id="UP001139103"/>
    </source>
</evidence>
<dbReference type="RefSeq" id="WP_230224948.1">
    <property type="nucleotide sequence ID" value="NZ_JAJKFT010000010.1"/>
</dbReference>
<evidence type="ECO:0000313" key="2">
    <source>
        <dbReference type="EMBL" id="MCC9632092.1"/>
    </source>
</evidence>
<dbReference type="Pfam" id="PF00404">
    <property type="entry name" value="Dockerin_1"/>
    <property type="match status" value="1"/>
</dbReference>
<accession>A0A9X1MU25</accession>
<evidence type="ECO:0000256" key="1">
    <source>
        <dbReference type="SAM" id="MobiDB-lite"/>
    </source>
</evidence>
<dbReference type="InterPro" id="IPR002105">
    <property type="entry name" value="Dockerin_1_rpt"/>
</dbReference>
<dbReference type="GO" id="GO:0000272">
    <property type="term" value="P:polysaccharide catabolic process"/>
    <property type="evidence" value="ECO:0007669"/>
    <property type="project" value="InterPro"/>
</dbReference>
<protein>
    <submittedName>
        <fullName evidence="2">Dockerin type I domain-containing protein</fullName>
    </submittedName>
</protein>
<feature type="region of interest" description="Disordered" evidence="1">
    <location>
        <begin position="782"/>
        <end position="802"/>
    </location>
</feature>
<dbReference type="SUPFAM" id="SSF63446">
    <property type="entry name" value="Type I dockerin domain"/>
    <property type="match status" value="1"/>
</dbReference>
<proteinExistence type="predicted"/>
<sequence length="912" mass="97776">MSSARRFRQQRTRRNGKSASAALRFESLESRINFSGVPFGAAATDTGEFMLGDVSVTVVFLESNGQIDASTEDWTQSLIDANKAKVDEALQWWVDTLALQNSVHELNFHIDYQYADTPVPTRYEPIKHTAAEFDKWVGDFLTYVGAERTGDIIKDIRLYNNFVRVTEGTNWAFTIFIANADDDADGFWDGNVLGGFSIAGGAFLALPSSRPASTIAHETAHQFWAMDEYGGKDYYDHRGYYDTQNTNATLENPHPELIVDSLMLSGQRLQNAYDSHTSSTSLFETIGWKDSDGDGIFDVLDQPLSLKGSGALDADTLQYHFVGQAAVGVLPNLNTAGTQQSVNKFLQHDMTINTVAAVQYRIDGGDWQTAQTYDDYVADIDISIALPNSGNHTIEIRAIDATGAITSDVLTGSTSEITPVAQLGANGFLFADRNGNGVYDFGETGLTGWTVALVDSQSTPVQTEILVEPDDFGAGDVIDDLVPGASFSAFGDNITPVFPNVFSLTNVDATTGARVFGYYRSTDESTGNFSEWNSLQQLRVDFDSLVSRVSIDAIGTDVGSIGRLEAFDALGNLIGRYTTAELAAGEAETMSVEFDSPQISYIVVAGQLETSVRLDNFSAGRPATVETDAFGAFALQMDVAGDYQLQITPPGGDSQSYSIVGSTTVNYALAPLTGFQFAIHIETLAWRNPYNAADVNDDGTADESDFELILAELTNQTYLAVGQITGDHSSPAPFLDANGDGYFNLLDAMRVLDRLLIAQLGTPPQEGEAVVAGDSFIAGSSSGDEAIDSSQESSLEAASLPGESLVESESSVSASNDFVVATAAQPFSASLADLGLGKLTATVAVEGEDIAFEGGVASDEVSLSIDSSNSMTVDDRILAIAADDFYLGLGRDDEDGEFDLFDPWGGDLDIIE</sequence>
<reference evidence="2" key="1">
    <citation type="submission" date="2021-11" db="EMBL/GenBank/DDBJ databases">
        <title>Genome sequence.</title>
        <authorList>
            <person name="Sun Q."/>
        </authorList>
    </citation>
    <scope>NUCLEOTIDE SEQUENCE</scope>
    <source>
        <strain evidence="2">JC732</strain>
    </source>
</reference>
<dbReference type="Proteomes" id="UP001139103">
    <property type="component" value="Unassembled WGS sequence"/>
</dbReference>